<feature type="compositionally biased region" description="Polar residues" evidence="1">
    <location>
        <begin position="384"/>
        <end position="394"/>
    </location>
</feature>
<gene>
    <name evidence="2" type="ORF">WJX74_004665</name>
</gene>
<name>A0AAW1QA19_9CHLO</name>
<dbReference type="AlphaFoldDB" id="A0AAW1QA19"/>
<accession>A0AAW1QA19</accession>
<feature type="compositionally biased region" description="Polar residues" evidence="1">
    <location>
        <begin position="254"/>
        <end position="265"/>
    </location>
</feature>
<evidence type="ECO:0000313" key="3">
    <source>
        <dbReference type="Proteomes" id="UP001438707"/>
    </source>
</evidence>
<feature type="region of interest" description="Disordered" evidence="1">
    <location>
        <begin position="598"/>
        <end position="662"/>
    </location>
</feature>
<comment type="caution">
    <text evidence="2">The sequence shown here is derived from an EMBL/GenBank/DDBJ whole genome shotgun (WGS) entry which is preliminary data.</text>
</comment>
<feature type="compositionally biased region" description="Polar residues" evidence="1">
    <location>
        <begin position="187"/>
        <end position="196"/>
    </location>
</feature>
<proteinExistence type="predicted"/>
<dbReference type="Proteomes" id="UP001438707">
    <property type="component" value="Unassembled WGS sequence"/>
</dbReference>
<reference evidence="2 3" key="1">
    <citation type="journal article" date="2024" name="Nat. Commun.">
        <title>Phylogenomics reveals the evolutionary origins of lichenization in chlorophyte algae.</title>
        <authorList>
            <person name="Puginier C."/>
            <person name="Libourel C."/>
            <person name="Otte J."/>
            <person name="Skaloud P."/>
            <person name="Haon M."/>
            <person name="Grisel S."/>
            <person name="Petersen M."/>
            <person name="Berrin J.G."/>
            <person name="Delaux P.M."/>
            <person name="Dal Grande F."/>
            <person name="Keller J."/>
        </authorList>
    </citation>
    <scope>NUCLEOTIDE SEQUENCE [LARGE SCALE GENOMIC DNA]</scope>
    <source>
        <strain evidence="2 3">SAG 2145</strain>
    </source>
</reference>
<keyword evidence="3" id="KW-1185">Reference proteome</keyword>
<feature type="region of interest" description="Disordered" evidence="1">
    <location>
        <begin position="187"/>
        <end position="580"/>
    </location>
</feature>
<feature type="region of interest" description="Disordered" evidence="1">
    <location>
        <begin position="773"/>
        <end position="800"/>
    </location>
</feature>
<feature type="compositionally biased region" description="Basic and acidic residues" evidence="1">
    <location>
        <begin position="113"/>
        <end position="130"/>
    </location>
</feature>
<feature type="compositionally biased region" description="Basic and acidic residues" evidence="1">
    <location>
        <begin position="199"/>
        <end position="211"/>
    </location>
</feature>
<evidence type="ECO:0000256" key="1">
    <source>
        <dbReference type="SAM" id="MobiDB-lite"/>
    </source>
</evidence>
<feature type="region of interest" description="Disordered" evidence="1">
    <location>
        <begin position="78"/>
        <end position="142"/>
    </location>
</feature>
<feature type="compositionally biased region" description="Polar residues" evidence="1">
    <location>
        <begin position="402"/>
        <end position="412"/>
    </location>
</feature>
<feature type="compositionally biased region" description="Polar residues" evidence="1">
    <location>
        <begin position="497"/>
        <end position="520"/>
    </location>
</feature>
<feature type="compositionally biased region" description="Polar residues" evidence="1">
    <location>
        <begin position="286"/>
        <end position="301"/>
    </location>
</feature>
<dbReference type="EMBL" id="JALJOS010000053">
    <property type="protein sequence ID" value="KAK9818871.1"/>
    <property type="molecule type" value="Genomic_DNA"/>
</dbReference>
<feature type="compositionally biased region" description="Polar residues" evidence="1">
    <location>
        <begin position="565"/>
        <end position="580"/>
    </location>
</feature>
<feature type="compositionally biased region" description="Low complexity" evidence="1">
    <location>
        <begin position="102"/>
        <end position="112"/>
    </location>
</feature>
<feature type="compositionally biased region" description="Polar residues" evidence="1">
    <location>
        <begin position="549"/>
        <end position="558"/>
    </location>
</feature>
<protein>
    <submittedName>
        <fullName evidence="2">Uncharacterized protein</fullName>
    </submittedName>
</protein>
<sequence length="907" mass="95039">MEDDFLRSLGGPAQGDAAFLEKVARTQKKLGNINVDQMVGLGPPTKLGKGRLASDDDEDDDIFAEFDCNLDDAQEALPDQVKNNVGGHERKQPDPTEIAQGTNANTAAAAPAAEHDQAPQDAGKPLRNDQSRQAAMQVAAAEHGSAPLFSLSQGCSMECLPGAEQDIHSQQKHEAALGFGSEIATSLSARSSQPLEQLSPEHSDRTAEAAKDMQACRSSEHAPNASHETQSLQADVGSMEPTMMSPRHDEDSSSADANPTASQQLAPWPKTDQGPVHPSDGPDQRLPNTSNVGFGESQMSQDGAADEAAQHEMQGSPGLGSSEVPKTDQASARKPSLPTLLRHRPRSDSLPSHCHDSSPTDLLPMQQPPAVHCQTPAAAVTIAARSSSAKQNHAQGLEDPEQQSGERATQENPQEHSDSLNPASASIAKHQPKDSAARPSPQVQALVKDSHTSDVMTAPDLSLNTKTDLTLVMPSRETSKSKLPGASTKADEPAPSANPNNDSKLSQVQPSASLQDSIVSSHEPDNAARSTRPQLEPPASSEMPPDQPIESSPCTCLHQNHKEAQITQPGQALHPTQSQSTVALKACNPVQLPAATALRKPPAPATASSLMAQPCQASKPMPFPKSILKPGKNAAPFKPPPQAAGGRTRLVPSHGPHSQPNSINRASALLKAQVPGSTAVKPPSAIGATLVHQGANPKRPMTSSNLLLPAGKRLAVPPQGASSSALPARPQTAPVDISASKAAERLASSFGPAARCQPNGPASLLASTIISASGISPDPQAQPKEVSAPTKMQGAPPPHSLGHEPVVATAPRKEQQAPALGIKIPDLTDLSLELPAPRSLARDFAGHNKALEQMLAQAHQMQNEVLELRVQTAIVGNEIARLDNPILRAKLQSLSLTADRILASTDK</sequence>
<organism evidence="2 3">
    <name type="scientific">Apatococcus lobatus</name>
    <dbReference type="NCBI Taxonomy" id="904363"/>
    <lineage>
        <taxon>Eukaryota</taxon>
        <taxon>Viridiplantae</taxon>
        <taxon>Chlorophyta</taxon>
        <taxon>core chlorophytes</taxon>
        <taxon>Trebouxiophyceae</taxon>
        <taxon>Chlorellales</taxon>
        <taxon>Chlorellaceae</taxon>
        <taxon>Apatococcus</taxon>
    </lineage>
</organism>
<evidence type="ECO:0000313" key="2">
    <source>
        <dbReference type="EMBL" id="KAK9818871.1"/>
    </source>
</evidence>